<organism evidence="2 3">
    <name type="scientific">Dyadobacter linearis</name>
    <dbReference type="NCBI Taxonomy" id="2823330"/>
    <lineage>
        <taxon>Bacteria</taxon>
        <taxon>Pseudomonadati</taxon>
        <taxon>Bacteroidota</taxon>
        <taxon>Cytophagia</taxon>
        <taxon>Cytophagales</taxon>
        <taxon>Spirosomataceae</taxon>
        <taxon>Dyadobacter</taxon>
    </lineage>
</organism>
<accession>A0ABM8UWH1</accession>
<dbReference type="EMBL" id="CAJRAU010000008">
    <property type="protein sequence ID" value="CAG5073210.1"/>
    <property type="molecule type" value="Genomic_DNA"/>
</dbReference>
<protein>
    <recommendedName>
        <fullName evidence="1">Fe/B12 periplasmic-binding domain-containing protein</fullName>
    </recommendedName>
</protein>
<dbReference type="Pfam" id="PF01497">
    <property type="entry name" value="Peripla_BP_2"/>
    <property type="match status" value="1"/>
</dbReference>
<evidence type="ECO:0000313" key="2">
    <source>
        <dbReference type="EMBL" id="CAG5073210.1"/>
    </source>
</evidence>
<dbReference type="Proteomes" id="UP000679725">
    <property type="component" value="Unassembled WGS sequence"/>
</dbReference>
<dbReference type="PROSITE" id="PS51257">
    <property type="entry name" value="PROKAR_LIPOPROTEIN"/>
    <property type="match status" value="1"/>
</dbReference>
<evidence type="ECO:0000259" key="1">
    <source>
        <dbReference type="PROSITE" id="PS50983"/>
    </source>
</evidence>
<dbReference type="Gene3D" id="3.40.50.1980">
    <property type="entry name" value="Nitrogenase molybdenum iron protein domain"/>
    <property type="match status" value="2"/>
</dbReference>
<gene>
    <name evidence="2" type="ORF">DYBT9623_04713</name>
</gene>
<comment type="caution">
    <text evidence="2">The sequence shown here is derived from an EMBL/GenBank/DDBJ whole genome shotgun (WGS) entry which is preliminary data.</text>
</comment>
<dbReference type="InterPro" id="IPR050902">
    <property type="entry name" value="ABC_Transporter_SBP"/>
</dbReference>
<dbReference type="PANTHER" id="PTHR30535:SF34">
    <property type="entry name" value="MOLYBDATE-BINDING PROTEIN MOLA"/>
    <property type="match status" value="1"/>
</dbReference>
<dbReference type="InterPro" id="IPR002491">
    <property type="entry name" value="ABC_transptr_periplasmic_BD"/>
</dbReference>
<dbReference type="RefSeq" id="WP_215235980.1">
    <property type="nucleotide sequence ID" value="NZ_CAJRAU010000008.1"/>
</dbReference>
<reference evidence="2 3" key="1">
    <citation type="submission" date="2021-04" db="EMBL/GenBank/DDBJ databases">
        <authorList>
            <person name="Rodrigo-Torres L."/>
            <person name="Arahal R. D."/>
            <person name="Lucena T."/>
        </authorList>
    </citation>
    <scope>NUCLEOTIDE SEQUENCE [LARGE SCALE GENOMIC DNA]</scope>
    <source>
        <strain evidence="2 3">CECT 9623</strain>
    </source>
</reference>
<keyword evidence="3" id="KW-1185">Reference proteome</keyword>
<evidence type="ECO:0000313" key="3">
    <source>
        <dbReference type="Proteomes" id="UP000679725"/>
    </source>
</evidence>
<sequence>MKKLLPLLLIFWLLQGCNTEKASHEKPQEKQAKTSFTDTTSVRHAKGFSIGYFDQYKIISIKNTDSSARQDQYILLEKGATRPEGFPDAQEIRIPLKSMVAMSSMHIGLLEFLGAENILTGLGSLQYVYSPSVNAMIKAGKVAEVGRDNGLNQEKLVEMHPDLVMTIGTSGAKKDGYAILKQAGIPVLANSEWIETTPLARMEWVKIAAALLNKEKLVNDKFDVIEKEYKNLSALAASAKSKPAVISGLNTKDVWFLPNGENYMAQFLKDAGADYHWGGTKGGGSLSLNFESVYPFALDAEYWVNVGFDKSDTRKSVLAMDSRYADFKAYKSGKMYSYNNRVNAQGSNDFFESGTINPHKVLADLIRIFHPELLPEHQLVYYKQLP</sequence>
<name>A0ABM8UWH1_9BACT</name>
<dbReference type="PANTHER" id="PTHR30535">
    <property type="entry name" value="VITAMIN B12-BINDING PROTEIN"/>
    <property type="match status" value="1"/>
</dbReference>
<dbReference type="PROSITE" id="PS50983">
    <property type="entry name" value="FE_B12_PBP"/>
    <property type="match status" value="1"/>
</dbReference>
<proteinExistence type="predicted"/>
<feature type="domain" description="Fe/B12 periplasmic-binding" evidence="1">
    <location>
        <begin position="98"/>
        <end position="373"/>
    </location>
</feature>
<dbReference type="SUPFAM" id="SSF53807">
    <property type="entry name" value="Helical backbone' metal receptor"/>
    <property type="match status" value="1"/>
</dbReference>